<dbReference type="STRING" id="592026.GCWU0000282_002066"/>
<evidence type="ECO:0000313" key="1">
    <source>
        <dbReference type="EMBL" id="ESL03192.1"/>
    </source>
</evidence>
<dbReference type="eggNOG" id="ENOG5032THY">
    <property type="taxonomic scope" value="Bacteria"/>
</dbReference>
<accession>V2Y533</accession>
<protein>
    <submittedName>
        <fullName evidence="1">Uncharacterized protein</fullName>
    </submittedName>
</protein>
<dbReference type="RefSeq" id="WP_023354934.1">
    <property type="nucleotide sequence ID" value="NZ_KI535368.1"/>
</dbReference>
<dbReference type="AlphaFoldDB" id="V2Y533"/>
<proteinExistence type="predicted"/>
<comment type="caution">
    <text evidence="1">The sequence shown here is derived from an EMBL/GenBank/DDBJ whole genome shotgun (WGS) entry which is preliminary data.</text>
</comment>
<reference evidence="1 2" key="1">
    <citation type="submission" date="2013-06" db="EMBL/GenBank/DDBJ databases">
        <authorList>
            <person name="Weinstock G."/>
            <person name="Sodergren E."/>
            <person name="Clifton S."/>
            <person name="Fulton L."/>
            <person name="Fulton B."/>
            <person name="Courtney L."/>
            <person name="Fronick C."/>
            <person name="Harrison M."/>
            <person name="Strong C."/>
            <person name="Farmer C."/>
            <person name="Delahaunty K."/>
            <person name="Markovic C."/>
            <person name="Hall O."/>
            <person name="Minx P."/>
            <person name="Tomlinson C."/>
            <person name="Mitreva M."/>
            <person name="Nelson J."/>
            <person name="Hou S."/>
            <person name="Wollam A."/>
            <person name="Pepin K.H."/>
            <person name="Johnson M."/>
            <person name="Bhonagiri V."/>
            <person name="Nash W.E."/>
            <person name="Warren W."/>
            <person name="Chinwalla A."/>
            <person name="Mardis E.R."/>
            <person name="Wilson R.K."/>
        </authorList>
    </citation>
    <scope>NUCLEOTIDE SEQUENCE [LARGE SCALE GENOMIC DNA]</scope>
    <source>
        <strain evidence="1 2">ATCC 51271</strain>
    </source>
</reference>
<dbReference type="InterPro" id="IPR025454">
    <property type="entry name" value="DUF4275"/>
</dbReference>
<dbReference type="OrthoDB" id="1711074at2"/>
<name>V2Y533_9FIRM</name>
<keyword evidence="2" id="KW-1185">Reference proteome</keyword>
<dbReference type="Pfam" id="PF14101">
    <property type="entry name" value="DUF4275"/>
    <property type="match status" value="1"/>
</dbReference>
<evidence type="ECO:0000313" key="2">
    <source>
        <dbReference type="Proteomes" id="UP000018227"/>
    </source>
</evidence>
<dbReference type="EMBL" id="ACIL03000013">
    <property type="protein sequence ID" value="ESL03192.1"/>
    <property type="molecule type" value="Genomic_DNA"/>
</dbReference>
<organism evidence="1 2">
    <name type="scientific">Catonella morbi ATCC 51271</name>
    <dbReference type="NCBI Taxonomy" id="592026"/>
    <lineage>
        <taxon>Bacteria</taxon>
        <taxon>Bacillati</taxon>
        <taxon>Bacillota</taxon>
        <taxon>Clostridia</taxon>
        <taxon>Lachnospirales</taxon>
        <taxon>Lachnospiraceae</taxon>
        <taxon>Catonella</taxon>
    </lineage>
</organism>
<gene>
    <name evidence="1" type="ORF">GCWU0000282_002066</name>
</gene>
<dbReference type="HOGENOM" id="CLU_135014_0_0_9"/>
<dbReference type="Proteomes" id="UP000018227">
    <property type="component" value="Unassembled WGS sequence"/>
</dbReference>
<sequence>MDFEKEWLLHFANNISKSLLKKRVVGGGNFLWHIFSWNIVDADKYFTRDNARKIFDELDKSGAKYFDLWETNPSLKLLEKEMDSKYIDKFDEIYVVSFDWSWIYMKTHEDDCGPYFYRP</sequence>